<dbReference type="AlphaFoldDB" id="A0A9J6CHX1"/>
<feature type="region of interest" description="Disordered" evidence="1">
    <location>
        <begin position="165"/>
        <end position="205"/>
    </location>
</feature>
<feature type="compositionally biased region" description="Low complexity" evidence="1">
    <location>
        <begin position="113"/>
        <end position="125"/>
    </location>
</feature>
<feature type="compositionally biased region" description="Basic and acidic residues" evidence="1">
    <location>
        <begin position="165"/>
        <end position="177"/>
    </location>
</feature>
<proteinExistence type="predicted"/>
<keyword evidence="3" id="KW-1185">Reference proteome</keyword>
<sequence>MAVPFYIPDEEEASSASNVETNSNNSSAANTVPNTPSRPIPIPLQLNGGNQSPQYSPIDNEVLVQAFYEALCRCSQEMPGFSISSTPTSSSLPSSPFARGHFQFPPVPHHLYSPSPSNVSSPRNSFRGSPRRRLNSYGSQSQYSQYSDDIIVEEHDETNFTEWERHYQQREQLEEFQGRVPQPKAKASNQKPDKKPKKDENKGKITNFVISALQYVIDTLR</sequence>
<dbReference type="OrthoDB" id="7782356at2759"/>
<dbReference type="Proteomes" id="UP001107558">
    <property type="component" value="Chromosome 1"/>
</dbReference>
<evidence type="ECO:0000256" key="1">
    <source>
        <dbReference type="SAM" id="MobiDB-lite"/>
    </source>
</evidence>
<feature type="compositionally biased region" description="Low complexity" evidence="1">
    <location>
        <begin position="14"/>
        <end position="32"/>
    </location>
</feature>
<evidence type="ECO:0000313" key="3">
    <source>
        <dbReference type="Proteomes" id="UP001107558"/>
    </source>
</evidence>
<feature type="region of interest" description="Disordered" evidence="1">
    <location>
        <begin position="108"/>
        <end position="142"/>
    </location>
</feature>
<evidence type="ECO:0000313" key="2">
    <source>
        <dbReference type="EMBL" id="KAG5681810.1"/>
    </source>
</evidence>
<feature type="compositionally biased region" description="Basic and acidic residues" evidence="1">
    <location>
        <begin position="191"/>
        <end position="203"/>
    </location>
</feature>
<dbReference type="EMBL" id="JADBJN010000001">
    <property type="protein sequence ID" value="KAG5681810.1"/>
    <property type="molecule type" value="Genomic_DNA"/>
</dbReference>
<name>A0A9J6CHX1_POLVA</name>
<protein>
    <submittedName>
        <fullName evidence="2">Uncharacterized protein</fullName>
    </submittedName>
</protein>
<comment type="caution">
    <text evidence="2">The sequence shown here is derived from an EMBL/GenBank/DDBJ whole genome shotgun (WGS) entry which is preliminary data.</text>
</comment>
<organism evidence="2 3">
    <name type="scientific">Polypedilum vanderplanki</name>
    <name type="common">Sleeping chironomid midge</name>
    <dbReference type="NCBI Taxonomy" id="319348"/>
    <lineage>
        <taxon>Eukaryota</taxon>
        <taxon>Metazoa</taxon>
        <taxon>Ecdysozoa</taxon>
        <taxon>Arthropoda</taxon>
        <taxon>Hexapoda</taxon>
        <taxon>Insecta</taxon>
        <taxon>Pterygota</taxon>
        <taxon>Neoptera</taxon>
        <taxon>Endopterygota</taxon>
        <taxon>Diptera</taxon>
        <taxon>Nematocera</taxon>
        <taxon>Chironomoidea</taxon>
        <taxon>Chironomidae</taxon>
        <taxon>Chironominae</taxon>
        <taxon>Polypedilum</taxon>
        <taxon>Polypedilum</taxon>
    </lineage>
</organism>
<gene>
    <name evidence="2" type="ORF">PVAND_011218</name>
</gene>
<feature type="region of interest" description="Disordered" evidence="1">
    <location>
        <begin position="1"/>
        <end position="53"/>
    </location>
</feature>
<accession>A0A9J6CHX1</accession>
<reference evidence="2" key="1">
    <citation type="submission" date="2021-03" db="EMBL/GenBank/DDBJ databases">
        <title>Chromosome level genome of the anhydrobiotic midge Polypedilum vanderplanki.</title>
        <authorList>
            <person name="Yoshida Y."/>
            <person name="Kikawada T."/>
            <person name="Gusev O."/>
        </authorList>
    </citation>
    <scope>NUCLEOTIDE SEQUENCE</scope>
    <source>
        <strain evidence="2">NIAS01</strain>
        <tissue evidence="2">Whole body or cell culture</tissue>
    </source>
</reference>